<keyword evidence="1" id="KW-0812">Transmembrane</keyword>
<keyword evidence="1" id="KW-1133">Transmembrane helix</keyword>
<feature type="transmembrane region" description="Helical" evidence="1">
    <location>
        <begin position="62"/>
        <end position="84"/>
    </location>
</feature>
<evidence type="ECO:0000256" key="1">
    <source>
        <dbReference type="SAM" id="Phobius"/>
    </source>
</evidence>
<reference evidence="2" key="1">
    <citation type="submission" date="2018-06" db="EMBL/GenBank/DDBJ databases">
        <authorList>
            <person name="Zhirakovskaya E."/>
        </authorList>
    </citation>
    <scope>NUCLEOTIDE SEQUENCE</scope>
</reference>
<protein>
    <submittedName>
        <fullName evidence="2">Uncharacterized protein</fullName>
    </submittedName>
</protein>
<organism evidence="2">
    <name type="scientific">hydrothermal vent metagenome</name>
    <dbReference type="NCBI Taxonomy" id="652676"/>
    <lineage>
        <taxon>unclassified sequences</taxon>
        <taxon>metagenomes</taxon>
        <taxon>ecological metagenomes</taxon>
    </lineage>
</organism>
<keyword evidence="1" id="KW-0472">Membrane</keyword>
<evidence type="ECO:0000313" key="2">
    <source>
        <dbReference type="EMBL" id="VAV93670.1"/>
    </source>
</evidence>
<feature type="transmembrane region" description="Helical" evidence="1">
    <location>
        <begin position="96"/>
        <end position="114"/>
    </location>
</feature>
<sequence length="158" mass="17850">MVKTKIREQIWQEYVSPSWHGVAGWLVAYSFGNLVGIGYAFFKLLSGSNLDPQIMADQISYLLVSILLGVPYFAVTSLFVVWSIRKLKAPRFWADIAGGALLLGVPALVLFLNWNSITPTYLLVIFLGGACGGIYWLITKWLYRRGEAKWQKQVIDQF</sequence>
<gene>
    <name evidence="2" type="ORF">MNBD_ALPHA06-1010</name>
</gene>
<proteinExistence type="predicted"/>
<dbReference type="EMBL" id="UOEE01000169">
    <property type="protein sequence ID" value="VAV93670.1"/>
    <property type="molecule type" value="Genomic_DNA"/>
</dbReference>
<feature type="transmembrane region" description="Helical" evidence="1">
    <location>
        <begin position="21"/>
        <end position="42"/>
    </location>
</feature>
<feature type="transmembrane region" description="Helical" evidence="1">
    <location>
        <begin position="120"/>
        <end position="143"/>
    </location>
</feature>
<name>A0A3B0RKK0_9ZZZZ</name>
<accession>A0A3B0RKK0</accession>
<dbReference type="AlphaFoldDB" id="A0A3B0RKK0"/>